<sequence>MKILTFYLPQFHEIPENNEWWGENFTEWTNVKKAKSYFKGHYQPREPYQDNYYNLLNIETMENQVEMAKKYGIYGFCFYHYWFEGGKKVLEKPTELLLEHKNIKFPFCFAWANESWTRTWHGAKGEKEVLIQQKYGKESEWKQHFDYLLDFFKDERYIKIDNKPVFLIYRINTILCFDRMLDYWNKLAKENGFDGIYLVGMITGNGKIIKNKRISATVDFEPGQSRKNLGMKNKALFEWKEEMRKKYGKYKILNSFLCNTLSYKELNETMINKPHAKNEFRGAFVNYDDTPRRGIDGIVCKGSTPQRFKQYLKKQIQLSKKEGNEFLFLNAWNEWGEGNYLEPDKKYKFMYLQAVKEALEEE</sequence>
<dbReference type="AlphaFoldDB" id="A0A7V7QL66"/>
<dbReference type="PANTHER" id="PTHR41244">
    <property type="entry name" value="RHAMNAN SYNTHESIS F"/>
    <property type="match status" value="1"/>
</dbReference>
<dbReference type="PANTHER" id="PTHR41244:SF1">
    <property type="entry name" value="GLYCOSYLTRANSFERASE"/>
    <property type="match status" value="1"/>
</dbReference>
<dbReference type="OrthoDB" id="9816424at2"/>
<dbReference type="GO" id="GO:0016740">
    <property type="term" value="F:transferase activity"/>
    <property type="evidence" value="ECO:0007669"/>
    <property type="project" value="UniProtKB-KW"/>
</dbReference>
<reference evidence="1 2" key="2">
    <citation type="submission" date="2020-02" db="EMBL/GenBank/DDBJ databases">
        <title>Candidatus Galacturonibacter soehngenii shows hetero-acetogenic catabolism of galacturonic acid but lacks a canonical carbon monoxide dehydrogenase/acetyl-CoA synthase complex.</title>
        <authorList>
            <person name="Diender M."/>
            <person name="Stouten G.R."/>
            <person name="Petersen J.F."/>
            <person name="Nielsen P.H."/>
            <person name="Dueholm M.S."/>
            <person name="Pronk J.T."/>
            <person name="Van Loosdrecht M.C.M."/>
        </authorList>
    </citation>
    <scope>NUCLEOTIDE SEQUENCE [LARGE SCALE GENOMIC DNA]</scope>
    <source>
        <strain evidence="1">GalUA</strain>
    </source>
</reference>
<dbReference type="EMBL" id="WAGX01000005">
    <property type="protein sequence ID" value="KAB1438652.1"/>
    <property type="molecule type" value="Genomic_DNA"/>
</dbReference>
<name>A0A7V7QL66_9FIRM</name>
<keyword evidence="2" id="KW-1185">Reference proteome</keyword>
<dbReference type="Proteomes" id="UP000461768">
    <property type="component" value="Unassembled WGS sequence"/>
</dbReference>
<gene>
    <name evidence="1" type="ORF">F7O84_14090</name>
</gene>
<protein>
    <submittedName>
        <fullName evidence="1">Glycosyl transferase</fullName>
    </submittedName>
</protein>
<keyword evidence="1" id="KW-0808">Transferase</keyword>
<evidence type="ECO:0000313" key="2">
    <source>
        <dbReference type="Proteomes" id="UP000461768"/>
    </source>
</evidence>
<dbReference type="InterPro" id="IPR032719">
    <property type="entry name" value="WbsX"/>
</dbReference>
<dbReference type="CDD" id="cd11579">
    <property type="entry name" value="Glyco_tran_WbsX"/>
    <property type="match status" value="1"/>
</dbReference>
<dbReference type="Pfam" id="PF14307">
    <property type="entry name" value="Glyco_tran_WbsX"/>
    <property type="match status" value="1"/>
</dbReference>
<reference evidence="1 2" key="1">
    <citation type="submission" date="2019-09" db="EMBL/GenBank/DDBJ databases">
        <authorList>
            <person name="Valk L.C."/>
        </authorList>
    </citation>
    <scope>NUCLEOTIDE SEQUENCE [LARGE SCALE GENOMIC DNA]</scope>
    <source>
        <strain evidence="1">GalUA</strain>
    </source>
</reference>
<dbReference type="Gene3D" id="3.20.20.80">
    <property type="entry name" value="Glycosidases"/>
    <property type="match status" value="1"/>
</dbReference>
<dbReference type="RefSeq" id="WP_151146444.1">
    <property type="nucleotide sequence ID" value="NZ_WAGX01000005.1"/>
</dbReference>
<comment type="caution">
    <text evidence="1">The sequence shown here is derived from an EMBL/GenBank/DDBJ whole genome shotgun (WGS) entry which is preliminary data.</text>
</comment>
<accession>A0A7V7QL66</accession>
<organism evidence="1 2">
    <name type="scientific">Candidatus Galacturonatibacter soehngenii</name>
    <dbReference type="NCBI Taxonomy" id="2307010"/>
    <lineage>
        <taxon>Bacteria</taxon>
        <taxon>Bacillati</taxon>
        <taxon>Bacillota</taxon>
        <taxon>Clostridia</taxon>
        <taxon>Lachnospirales</taxon>
        <taxon>Lachnospiraceae</taxon>
        <taxon>Candidatus Galacturonatibacter</taxon>
    </lineage>
</organism>
<proteinExistence type="predicted"/>
<evidence type="ECO:0000313" key="1">
    <source>
        <dbReference type="EMBL" id="KAB1438652.1"/>
    </source>
</evidence>